<protein>
    <submittedName>
        <fullName evidence="4">N-acyl-D-amino-acid deacylase</fullName>
    </submittedName>
</protein>
<dbReference type="FunFam" id="3.20.20.140:FF:000019">
    <property type="entry name" value="Cytosine deaminase"/>
    <property type="match status" value="1"/>
</dbReference>
<reference evidence="5" key="1">
    <citation type="journal article" date="2019" name="Int. J. Syst. Evol. Microbiol.">
        <title>The Global Catalogue of Microorganisms (GCM) 10K type strain sequencing project: providing services to taxonomists for standard genome sequencing and annotation.</title>
        <authorList>
            <consortium name="The Broad Institute Genomics Platform"/>
            <consortium name="The Broad Institute Genome Sequencing Center for Infectious Disease"/>
            <person name="Wu L."/>
            <person name="Ma J."/>
        </authorList>
    </citation>
    <scope>NUCLEOTIDE SEQUENCE [LARGE SCALE GENOMIC DNA]</scope>
    <source>
        <strain evidence="5">CCM 2767</strain>
    </source>
</reference>
<dbReference type="GO" id="GO:0019239">
    <property type="term" value="F:deaminase activity"/>
    <property type="evidence" value="ECO:0007669"/>
    <property type="project" value="UniProtKB-ARBA"/>
</dbReference>
<dbReference type="InterPro" id="IPR011059">
    <property type="entry name" value="Metal-dep_hydrolase_composite"/>
</dbReference>
<dbReference type="CDD" id="cd01293">
    <property type="entry name" value="Bact_CD"/>
    <property type="match status" value="1"/>
</dbReference>
<dbReference type="Pfam" id="PF07969">
    <property type="entry name" value="Amidohydro_3"/>
    <property type="match status" value="1"/>
</dbReference>
<keyword evidence="2" id="KW-0378">Hydrolase</keyword>
<gene>
    <name evidence="4" type="ORF">GCM10008066_07540</name>
</gene>
<name>A0A8J3EZN3_9BURK</name>
<evidence type="ECO:0000259" key="3">
    <source>
        <dbReference type="Pfam" id="PF07969"/>
    </source>
</evidence>
<evidence type="ECO:0000256" key="2">
    <source>
        <dbReference type="ARBA" id="ARBA00022801"/>
    </source>
</evidence>
<dbReference type="GO" id="GO:0016814">
    <property type="term" value="F:hydrolase activity, acting on carbon-nitrogen (but not peptide) bonds, in cyclic amidines"/>
    <property type="evidence" value="ECO:0007669"/>
    <property type="project" value="TreeGrafter"/>
</dbReference>
<dbReference type="PANTHER" id="PTHR32027:SF9">
    <property type="entry name" value="BLL3847 PROTEIN"/>
    <property type="match status" value="1"/>
</dbReference>
<evidence type="ECO:0000313" key="4">
    <source>
        <dbReference type="EMBL" id="GGI17150.1"/>
    </source>
</evidence>
<dbReference type="RefSeq" id="WP_188379935.1">
    <property type="nucleotide sequence ID" value="NZ_BMDI01000001.1"/>
</dbReference>
<keyword evidence="5" id="KW-1185">Reference proteome</keyword>
<dbReference type="InterPro" id="IPR013108">
    <property type="entry name" value="Amidohydro_3"/>
</dbReference>
<organism evidence="4 5">
    <name type="scientific">Oxalicibacterium faecigallinarum</name>
    <dbReference type="NCBI Taxonomy" id="573741"/>
    <lineage>
        <taxon>Bacteria</taxon>
        <taxon>Pseudomonadati</taxon>
        <taxon>Pseudomonadota</taxon>
        <taxon>Betaproteobacteria</taxon>
        <taxon>Burkholderiales</taxon>
        <taxon>Oxalobacteraceae</taxon>
        <taxon>Oxalicibacterium</taxon>
    </lineage>
</organism>
<dbReference type="GO" id="GO:0046872">
    <property type="term" value="F:metal ion binding"/>
    <property type="evidence" value="ECO:0007669"/>
    <property type="project" value="UniProtKB-KW"/>
</dbReference>
<sequence>MEMDLLVRNVRIWDDKPLMDIGVKGGKIVAIEEGLEASATQTIDAQGRAVIPGLVEPHLHIEKAFLHRRMPPVQGTLDEAIRVTGILKGKQERKDVLARSRQILDMAVKNGTVAIRAHPDVDLIQGLIGVETLVELQDEYRDLLDIQIVAFPQEGILKSPGTTELMEQAVKMGADVIGGCPYNELSWDDTKRHIDIVFEMAQKHDMPIDMHADFSDECKDQRFAATAYIAQKTIDTGYNGRVSLGHVTSLGSMEPDQLKPVIELLQKADVSMVTLPATDLYLGGRNDTKNRRRGLTPVRALQEGGVNVAYSSNNIRNAFTPFGKADMLVIGSMLAHAISYGTPAHQAAILEMGTTNAARSIGIGSDYGIAVGKQADLVILDTYAVADVLLDMPPRSWVIKRGKVTVTTHYHCEIHGRGCCGHDHAQEHKHDQTEKKTAKN</sequence>
<dbReference type="Gene3D" id="2.30.40.10">
    <property type="entry name" value="Urease, subunit C, domain 1"/>
    <property type="match status" value="1"/>
</dbReference>
<dbReference type="Proteomes" id="UP000642180">
    <property type="component" value="Unassembled WGS sequence"/>
</dbReference>
<dbReference type="AlphaFoldDB" id="A0A8J3EZN3"/>
<dbReference type="EMBL" id="BMDI01000001">
    <property type="protein sequence ID" value="GGI17150.1"/>
    <property type="molecule type" value="Genomic_DNA"/>
</dbReference>
<dbReference type="PANTHER" id="PTHR32027">
    <property type="entry name" value="CYTOSINE DEAMINASE"/>
    <property type="match status" value="1"/>
</dbReference>
<proteinExistence type="predicted"/>
<evidence type="ECO:0000313" key="5">
    <source>
        <dbReference type="Proteomes" id="UP000642180"/>
    </source>
</evidence>
<keyword evidence="1" id="KW-0479">Metal-binding</keyword>
<dbReference type="SUPFAM" id="SSF51556">
    <property type="entry name" value="Metallo-dependent hydrolases"/>
    <property type="match status" value="1"/>
</dbReference>
<dbReference type="InterPro" id="IPR052349">
    <property type="entry name" value="Metallo-hydrolase_Enzymes"/>
</dbReference>
<dbReference type="InterPro" id="IPR032466">
    <property type="entry name" value="Metal_Hydrolase"/>
</dbReference>
<accession>A0A8J3EZN3</accession>
<comment type="caution">
    <text evidence="4">The sequence shown here is derived from an EMBL/GenBank/DDBJ whole genome shotgun (WGS) entry which is preliminary data.</text>
</comment>
<evidence type="ECO:0000256" key="1">
    <source>
        <dbReference type="ARBA" id="ARBA00022723"/>
    </source>
</evidence>
<dbReference type="Gene3D" id="3.20.20.140">
    <property type="entry name" value="Metal-dependent hydrolases"/>
    <property type="match status" value="1"/>
</dbReference>
<feature type="domain" description="Amidohydrolase 3" evidence="3">
    <location>
        <begin position="41"/>
        <end position="405"/>
    </location>
</feature>
<dbReference type="SUPFAM" id="SSF51338">
    <property type="entry name" value="Composite domain of metallo-dependent hydrolases"/>
    <property type="match status" value="1"/>
</dbReference>